<organism evidence="2 3">
    <name type="scientific">Paspalum notatum var. saurae</name>
    <dbReference type="NCBI Taxonomy" id="547442"/>
    <lineage>
        <taxon>Eukaryota</taxon>
        <taxon>Viridiplantae</taxon>
        <taxon>Streptophyta</taxon>
        <taxon>Embryophyta</taxon>
        <taxon>Tracheophyta</taxon>
        <taxon>Spermatophyta</taxon>
        <taxon>Magnoliopsida</taxon>
        <taxon>Liliopsida</taxon>
        <taxon>Poales</taxon>
        <taxon>Poaceae</taxon>
        <taxon>PACMAD clade</taxon>
        <taxon>Panicoideae</taxon>
        <taxon>Andropogonodae</taxon>
        <taxon>Paspaleae</taxon>
        <taxon>Paspalinae</taxon>
        <taxon>Paspalum</taxon>
    </lineage>
</organism>
<dbReference type="InterPro" id="IPR039266">
    <property type="entry name" value="EN-1/SPM"/>
</dbReference>
<dbReference type="AlphaFoldDB" id="A0AAQ3X585"/>
<accession>A0AAQ3X585</accession>
<evidence type="ECO:0000313" key="3">
    <source>
        <dbReference type="Proteomes" id="UP001341281"/>
    </source>
</evidence>
<protein>
    <submittedName>
        <fullName evidence="2">Uncharacterized protein</fullName>
    </submittedName>
</protein>
<reference evidence="2 3" key="1">
    <citation type="submission" date="2024-02" db="EMBL/GenBank/DDBJ databases">
        <title>High-quality chromosome-scale genome assembly of Pensacola bahiagrass (Paspalum notatum Flugge var. saurae).</title>
        <authorList>
            <person name="Vega J.M."/>
            <person name="Podio M."/>
            <person name="Orjuela J."/>
            <person name="Siena L.A."/>
            <person name="Pessino S.C."/>
            <person name="Combes M.C."/>
            <person name="Mariac C."/>
            <person name="Albertini E."/>
            <person name="Pupilli F."/>
            <person name="Ortiz J.P.A."/>
            <person name="Leblanc O."/>
        </authorList>
    </citation>
    <scope>NUCLEOTIDE SEQUENCE [LARGE SCALE GENOMIC DNA]</scope>
    <source>
        <strain evidence="2">R1</strain>
        <tissue evidence="2">Leaf</tissue>
    </source>
</reference>
<evidence type="ECO:0000256" key="1">
    <source>
        <dbReference type="SAM" id="MobiDB-lite"/>
    </source>
</evidence>
<evidence type="ECO:0000313" key="2">
    <source>
        <dbReference type="EMBL" id="WVZ85326.1"/>
    </source>
</evidence>
<name>A0AAQ3X585_PASNO</name>
<dbReference type="PANTHER" id="PTHR33157">
    <property type="entry name" value="AUTONOMOUS TRANSPOSABLE ELEMENT EN-1 MOSAIC PROTEIN-RELATED"/>
    <property type="match status" value="1"/>
</dbReference>
<feature type="region of interest" description="Disordered" evidence="1">
    <location>
        <begin position="1"/>
        <end position="27"/>
    </location>
</feature>
<dbReference type="GO" id="GO:0032196">
    <property type="term" value="P:transposition"/>
    <property type="evidence" value="ECO:0007669"/>
    <property type="project" value="InterPro"/>
</dbReference>
<gene>
    <name evidence="2" type="ORF">U9M48_032267</name>
</gene>
<proteinExistence type="predicted"/>
<dbReference type="EMBL" id="CP144751">
    <property type="protein sequence ID" value="WVZ85326.1"/>
    <property type="molecule type" value="Genomic_DNA"/>
</dbReference>
<keyword evidence="3" id="KW-1185">Reference proteome</keyword>
<dbReference type="Proteomes" id="UP001341281">
    <property type="component" value="Chromosome 07"/>
</dbReference>
<sequence length="143" mass="16188">MGGDGSEEVVVQRKGTRKSHYINSPPIPTAADKKLIKSIGDSQWEDVTWDETGHRRTPNGLLGNLIRVHNLGVVQKDDETIPVTTWKHFSLAPHVTYGSVQGQIRHKFWNYYRVDPSDQDHANKVLESAAKKICKDLFSNLRL</sequence>